<dbReference type="SUPFAM" id="SSF101288">
    <property type="entry name" value="L27 domain"/>
    <property type="match status" value="1"/>
</dbReference>
<evidence type="ECO:0000256" key="9">
    <source>
        <dbReference type="ARBA" id="ARBA00022737"/>
    </source>
</evidence>
<dbReference type="FunFam" id="2.30.42.10:FF:000051">
    <property type="entry name" value="Multiple PDZ domain protein isoform X1"/>
    <property type="match status" value="1"/>
</dbReference>
<dbReference type="InterPro" id="IPR004172">
    <property type="entry name" value="L27_dom"/>
</dbReference>
<dbReference type="CDD" id="cd06674">
    <property type="entry name" value="PDZ11_MUPP1-PDZ9_PATJ-like"/>
    <property type="match status" value="1"/>
</dbReference>
<dbReference type="GO" id="GO:0030425">
    <property type="term" value="C:dendrite"/>
    <property type="evidence" value="ECO:0007669"/>
    <property type="project" value="UniProtKB-SubCell"/>
</dbReference>
<dbReference type="Pfam" id="PF16667">
    <property type="entry name" value="MPDZ_u10"/>
    <property type="match status" value="1"/>
</dbReference>
<dbReference type="GO" id="GO:0016324">
    <property type="term" value="C:apical plasma membrane"/>
    <property type="evidence" value="ECO:0007669"/>
    <property type="project" value="UniProtKB-SubCell"/>
</dbReference>
<dbReference type="FunFam" id="2.30.42.10:FF:000038">
    <property type="entry name" value="Multiple PDZ domain protein isoform X1"/>
    <property type="match status" value="1"/>
</dbReference>
<evidence type="ECO:0000256" key="16">
    <source>
        <dbReference type="ARBA" id="ARBA00057502"/>
    </source>
</evidence>
<evidence type="ECO:0000313" key="23">
    <source>
        <dbReference type="Proteomes" id="UP000537522"/>
    </source>
</evidence>
<dbReference type="CDD" id="cd06667">
    <property type="entry name" value="PDZ2_MUPP1-like"/>
    <property type="match status" value="1"/>
</dbReference>
<dbReference type="FunFam" id="2.30.42.10:FF:000070">
    <property type="entry name" value="Multiple PDZ domain protein"/>
    <property type="match status" value="1"/>
</dbReference>
<dbReference type="FunFam" id="2.30.42.10:FF:000093">
    <property type="entry name" value="multiple PDZ domain protein isoform X1"/>
    <property type="match status" value="1"/>
</dbReference>
<dbReference type="FunFam" id="2.30.42.10:FF:000110">
    <property type="entry name" value="multiple PDZ domain protein isoform X2"/>
    <property type="match status" value="1"/>
</dbReference>
<evidence type="ECO:0000259" key="20">
    <source>
        <dbReference type="PROSITE" id="PS50106"/>
    </source>
</evidence>
<evidence type="ECO:0000256" key="1">
    <source>
        <dbReference type="ARBA" id="ARBA00004221"/>
    </source>
</evidence>
<evidence type="ECO:0000256" key="3">
    <source>
        <dbReference type="ARBA" id="ARBA00004435"/>
    </source>
</evidence>
<evidence type="ECO:0000256" key="15">
    <source>
        <dbReference type="ARBA" id="ARBA00034105"/>
    </source>
</evidence>
<dbReference type="CDD" id="cd06669">
    <property type="entry name" value="PDZ5_MUPP1-like"/>
    <property type="match status" value="1"/>
</dbReference>
<dbReference type="SMART" id="SM00569">
    <property type="entry name" value="L27"/>
    <property type="match status" value="1"/>
</dbReference>
<dbReference type="InterPro" id="IPR036034">
    <property type="entry name" value="PDZ_sf"/>
</dbReference>
<evidence type="ECO:0000256" key="8">
    <source>
        <dbReference type="ARBA" id="ARBA00022599"/>
    </source>
</evidence>
<dbReference type="CDD" id="cd06670">
    <property type="entry name" value="PDZ6_MUPP1-like"/>
    <property type="match status" value="1"/>
</dbReference>
<dbReference type="Proteomes" id="UP000537522">
    <property type="component" value="Unassembled WGS sequence"/>
</dbReference>
<accession>A0A7L0KFG1</accession>
<dbReference type="InterPro" id="IPR001478">
    <property type="entry name" value="PDZ"/>
</dbReference>
<dbReference type="InterPro" id="IPR051342">
    <property type="entry name" value="PDZ_scaffold"/>
</dbReference>
<dbReference type="CDD" id="cd06689">
    <property type="entry name" value="PDZ1_MUPP1-like"/>
    <property type="match status" value="1"/>
</dbReference>
<feature type="compositionally biased region" description="Polar residues" evidence="19">
    <location>
        <begin position="1621"/>
        <end position="1631"/>
    </location>
</feature>
<evidence type="ECO:0000259" key="21">
    <source>
        <dbReference type="PROSITE" id="PS51022"/>
    </source>
</evidence>
<evidence type="ECO:0000256" key="11">
    <source>
        <dbReference type="ARBA" id="ARBA00023018"/>
    </source>
</evidence>
<keyword evidence="12" id="KW-0472">Membrane</keyword>
<keyword evidence="13" id="KW-0966">Cell projection</keyword>
<dbReference type="SMART" id="SM00228">
    <property type="entry name" value="PDZ"/>
    <property type="match status" value="13"/>
</dbReference>
<dbReference type="CDD" id="cd06673">
    <property type="entry name" value="PDZ10_MUPP1-PDZ8_PATJ-like"/>
    <property type="match status" value="1"/>
</dbReference>
<keyword evidence="6" id="KW-0488">Methylation</keyword>
<dbReference type="CDD" id="cd06675">
    <property type="entry name" value="PDZ12_MUPP1-like"/>
    <property type="match status" value="1"/>
</dbReference>
<proteinExistence type="predicted"/>
<feature type="domain" description="PDZ" evidence="20">
    <location>
        <begin position="554"/>
        <end position="635"/>
    </location>
</feature>
<feature type="domain" description="PDZ" evidence="20">
    <location>
        <begin position="1370"/>
        <end position="1453"/>
    </location>
</feature>
<feature type="domain" description="PDZ" evidence="20">
    <location>
        <begin position="2008"/>
        <end position="2091"/>
    </location>
</feature>
<dbReference type="CDD" id="cd06791">
    <property type="entry name" value="PDZ3_MUPP1-like"/>
    <property type="match status" value="1"/>
</dbReference>
<protein>
    <recommendedName>
        <fullName evidence="17">Multiple PDZ domain protein</fullName>
    </recommendedName>
    <alternativeName>
        <fullName evidence="18">Multi-PDZ domain protein 1</fullName>
    </alternativeName>
</protein>
<comment type="function">
    <text evidence="16">Member of the NMDAR signaling complex that may play a role in control of AMPAR potentiation and synaptic plasticity in excitatory synapses. Promotes clustering of HT2RC at the cell surface.</text>
</comment>
<evidence type="ECO:0000313" key="22">
    <source>
        <dbReference type="EMBL" id="NXK55756.1"/>
    </source>
</evidence>
<dbReference type="CDD" id="cd06668">
    <property type="entry name" value="PDZ4_MUPP1-like"/>
    <property type="match status" value="1"/>
</dbReference>
<feature type="domain" description="PDZ" evidence="20">
    <location>
        <begin position="702"/>
        <end position="777"/>
    </location>
</feature>
<keyword evidence="5" id="KW-1003">Cell membrane</keyword>
<dbReference type="FunFam" id="2.30.42.10:FF:000057">
    <property type="entry name" value="multiple PDZ domain protein isoform X1"/>
    <property type="match status" value="1"/>
</dbReference>
<dbReference type="PANTHER" id="PTHR19964:SF10">
    <property type="entry name" value="MULTIPLE PDZ DOMAIN PROTEIN"/>
    <property type="match status" value="1"/>
</dbReference>
<keyword evidence="9" id="KW-0677">Repeat</keyword>
<organism evidence="22 23">
    <name type="scientific">Chauna torquata</name>
    <name type="common">Southern screamer</name>
    <dbReference type="NCBI Taxonomy" id="30388"/>
    <lineage>
        <taxon>Eukaryota</taxon>
        <taxon>Metazoa</taxon>
        <taxon>Chordata</taxon>
        <taxon>Craniata</taxon>
        <taxon>Vertebrata</taxon>
        <taxon>Euteleostomi</taxon>
        <taxon>Archelosauria</taxon>
        <taxon>Archosauria</taxon>
        <taxon>Dinosauria</taxon>
        <taxon>Saurischia</taxon>
        <taxon>Theropoda</taxon>
        <taxon>Coelurosauria</taxon>
        <taxon>Aves</taxon>
        <taxon>Neognathae</taxon>
        <taxon>Galloanserae</taxon>
        <taxon>Anseriformes</taxon>
        <taxon>Anhimidae</taxon>
        <taxon>Chauna</taxon>
    </lineage>
</organism>
<feature type="domain" description="PDZ" evidence="20">
    <location>
        <begin position="1648"/>
        <end position="1731"/>
    </location>
</feature>
<dbReference type="InterPro" id="IPR015132">
    <property type="entry name" value="L27_2"/>
</dbReference>
<dbReference type="FunFam" id="2.30.42.10:FF:000058">
    <property type="entry name" value="multiple PDZ domain protein isoform X1"/>
    <property type="match status" value="1"/>
</dbReference>
<feature type="region of interest" description="Disordered" evidence="19">
    <location>
        <begin position="1831"/>
        <end position="1856"/>
    </location>
</feature>
<dbReference type="FunFam" id="2.30.42.10:FF:000072">
    <property type="entry name" value="multiple PDZ domain protein isoform X1"/>
    <property type="match status" value="1"/>
</dbReference>
<gene>
    <name evidence="22" type="primary">Mpdz</name>
    <name evidence="22" type="ORF">CHATOR_R09879</name>
</gene>
<keyword evidence="10" id="KW-0965">Cell junction</keyword>
<dbReference type="InterPro" id="IPR032078">
    <property type="entry name" value="MPDZ_u10"/>
</dbReference>
<dbReference type="InterPro" id="IPR036892">
    <property type="entry name" value="L27_dom_sf"/>
</dbReference>
<feature type="compositionally biased region" description="Low complexity" evidence="19">
    <location>
        <begin position="1837"/>
        <end position="1856"/>
    </location>
</feature>
<feature type="domain" description="PDZ" evidence="20">
    <location>
        <begin position="974"/>
        <end position="1042"/>
    </location>
</feature>
<feature type="domain" description="PDZ" evidence="20">
    <location>
        <begin position="379"/>
        <end position="465"/>
    </location>
</feature>
<keyword evidence="23" id="KW-1185">Reference proteome</keyword>
<feature type="non-terminal residue" evidence="22">
    <location>
        <position position="1"/>
    </location>
</feature>
<dbReference type="EMBL" id="VXAL01018242">
    <property type="protein sequence ID" value="NXK55756.1"/>
    <property type="molecule type" value="Genomic_DNA"/>
</dbReference>
<evidence type="ECO:0000256" key="10">
    <source>
        <dbReference type="ARBA" id="ARBA00022949"/>
    </source>
</evidence>
<comment type="caution">
    <text evidence="22">The sequence shown here is derived from an EMBL/GenBank/DDBJ whole genome shotgun (WGS) entry which is preliminary data.</text>
</comment>
<feature type="domain" description="PDZ" evidence="20">
    <location>
        <begin position="141"/>
        <end position="228"/>
    </location>
</feature>
<evidence type="ECO:0000256" key="5">
    <source>
        <dbReference type="ARBA" id="ARBA00022475"/>
    </source>
</evidence>
<evidence type="ECO:0000256" key="6">
    <source>
        <dbReference type="ARBA" id="ARBA00022481"/>
    </source>
</evidence>
<sequence length="2091" mass="223620">VNISTDTHRALQAVDRLQAKLRDRGDIANEEKLSLLKSVLQSPLFNQILNLQTSVQQLRDQVNITSSIHSAGEFPQLLHHGVNVGSLPHNESYLLAQQNGSPANVLEASMRSITPQINGKSSSDDFEQLMRSMSQGRLVETIELIKPLSGGLGFSVVGLKSENRGELGIFVQEIQEGSVAHRDGKLKEADQILAINGQALDQTITHQQAISILQKAKDNVQLVVARGNFPQLISPVVSRSPSAASTVSAHSNPVHWQHVETIELVNDGSGLGFGIVGGKSTGVIVKTILPGGVADQHGRLCSGDHILKIGDTDLAGMSSEQVAQVLRQCGNRVKLVIARGPIEEPPPPAVPPGTPVPILTPEKQADASVDSYEDGEKFNVELTKNIQGLGITIAGYIGDKTSEPSGIFVKSITKGSAVEHDGRIHVGDQIIVVDGTNLQGFTNQQAVDVLRHTGQTVRLTLIRRGLKQENHIQPQEDFSAAVERDLLLQTVDSGAAKDNREKEQGSPSLSCCANVVDIGEDIKQQETDFQLTTEESATKAKWQRIMGSNYEIVVAVVSKFSESSGLGISLEATVGHHFIRSILPEGPVGRSGKLFSGDELLEVNEISLLGENHKDVVNILKELPIKVTMVCCRPVAPPVGHPEVLDSLSLSEVQLTEKAHVELGFIGSSDTEGTGLEMADEAQSMEEVQRSSLAMWETEVQHIDLEKGSMGLGFSILDYQDPVDPANTVILIRSLVPGGAAEQDGRLLPGDRLMFVNDINLENGSLEEAVQALKGAPAGTVKIGVAKPLPLSPEEGYVSAKEDCFFYTAQSLEEEGPADAALFHAELALVDSSEADLADESTFESQYSPESDTFQASMLALHGSACSDELNYSLSLPSSTPKAVGEEFSNAAADYHISNKNLYNMDLSERVREQKSVVGKSLETAPAFTKKDVLPLDISDVNQNEMPLMEKSCSVSMEGSNTTTNSVKNIYEKTITIAKGNSSLGMTVSSNKDGSGMIVRSVIHGGSISRDGRIGVGDCILSINEESTTNLTNAQARAMLRRHSLIGPDINITYVPAENLEEYRASLEQQTEEAVPLELFPSHSVSREIPELPEREEGEGEESELQNAAFSNWNQPRKVELWREPSKSLGISIVGGRGMGSRLSNGEVMRGIFIKHILEDSPAGKNGTLKTGDRIVEVDGIDLRDASHEQAVEAIRKAGNPVVFMVQSIISRPRPESLYSPSSASAPCGQKTTNPFYRQSSKNPSLHFLQNNLFCRPAVFSSTNPFADSSHFNTNKEVSNPIRVTFRCSPTNPFAPTPFKAFSQSDSEPEKTSFCSLPLTPPSAFSGMSCNVAQSSSSKVPEDVEKEDEFGYSWKKIVQRYGNLPGELHMIELEKGRTGLGLSLAGNKDRSRMSVFIVGIDPNGAAGKDGRLQIADELLEINGQILYGRTHQNASSIIKCAPSKVKIIFIRNKDAVNQMAVCPAKSVEACTSGTLQNQEIDLSATNSNVSSDFSSYKNIQYVELPKDQGGLGIAISEEDTINGVVIKSLTDHGAAAKDGRIRVGDQILAVDDEIVVGHPVEKFISLLKTSKTMVRLTINSAEAGSLTVAPVPSSSAPAERRNIQPPATVPSSSSPEPEVVKNTSRSSTPATLASDPATCPIIPGCETTIDISKGRTGLGLSIVGGADTLLGAIIIHEVYEEGAASKDGRLWAGDQILEVNGIDLRNATHDEAINVLRQTPQKVRLTVYRDEAQYKEEDMYDVLIIELQKKPGKGLGLSIVGKRNDTGVFVSDIVKGGIADTDGRLVQGDQILTVNGEDVRNANQEAVAALLKCSLGTVRLEVGRIKAGPFHSERRTSQSSQVSEGSGSLSSFSFPASGSSAPEVFESGLKKNTTASEIQGLRTVEVKKGPADSLGVSIAGGVGSPLGDVPIFIAMMHPNGVAAQTQKLRVGDRIVSICGTSTEGMTHSQAVSLLKNASGTVELQVVAGGDVSVITGQQQDPPTSNLSFAGLTSTSIFQDDLGPPQYKTITLDRGPDGLGFSIVGGYGSPHGDLPIYVKTVFAKGAAAEDGRLKRGDQIIAVNGQSLEGVTHEEAVAILKRTKGTVTLTVLS</sequence>
<feature type="domain" description="L27" evidence="21">
    <location>
        <begin position="3"/>
        <end position="63"/>
    </location>
</feature>
<reference evidence="22 23" key="1">
    <citation type="submission" date="2019-09" db="EMBL/GenBank/DDBJ databases">
        <title>Bird 10,000 Genomes (B10K) Project - Family phase.</title>
        <authorList>
            <person name="Zhang G."/>
        </authorList>
    </citation>
    <scope>NUCLEOTIDE SEQUENCE [LARGE SCALE GENOMIC DNA]</scope>
    <source>
        <strain evidence="22">B10K-DU-011-36</strain>
        <tissue evidence="22">Muscle</tissue>
    </source>
</reference>
<feature type="domain" description="PDZ" evidence="20">
    <location>
        <begin position="1883"/>
        <end position="1969"/>
    </location>
</feature>
<evidence type="ECO:0000256" key="12">
    <source>
        <dbReference type="ARBA" id="ARBA00023136"/>
    </source>
</evidence>
<keyword evidence="8" id="KW-0771">Synaptosome</keyword>
<dbReference type="CDD" id="cd06676">
    <property type="entry name" value="PDZ13_MUPP1-like"/>
    <property type="match status" value="1"/>
</dbReference>
<evidence type="ECO:0000256" key="4">
    <source>
        <dbReference type="ARBA" id="ARBA00022427"/>
    </source>
</evidence>
<evidence type="ECO:0000256" key="18">
    <source>
        <dbReference type="ARBA" id="ARBA00075678"/>
    </source>
</evidence>
<feature type="domain" description="PDZ" evidence="20">
    <location>
        <begin position="1744"/>
        <end position="1826"/>
    </location>
</feature>
<feature type="non-terminal residue" evidence="22">
    <location>
        <position position="2091"/>
    </location>
</feature>
<dbReference type="FunFam" id="2.30.42.10:FF:000089">
    <property type="entry name" value="multiple PDZ domain protein isoform X1"/>
    <property type="match status" value="1"/>
</dbReference>
<evidence type="ECO:0000256" key="14">
    <source>
        <dbReference type="ARBA" id="ARBA00034102"/>
    </source>
</evidence>
<evidence type="ECO:0000256" key="2">
    <source>
        <dbReference type="ARBA" id="ARBA00004279"/>
    </source>
</evidence>
<feature type="region of interest" description="Disordered" evidence="19">
    <location>
        <begin position="1087"/>
        <end position="1109"/>
    </location>
</feature>
<feature type="domain" description="PDZ" evidence="20">
    <location>
        <begin position="261"/>
        <end position="341"/>
    </location>
</feature>
<evidence type="ECO:0000256" key="19">
    <source>
        <dbReference type="SAM" id="MobiDB-lite"/>
    </source>
</evidence>
<comment type="subcellular location">
    <subcellularLocation>
        <location evidence="1">Apical cell membrane</location>
    </subcellularLocation>
    <subcellularLocation>
        <location evidence="3">Cell junction</location>
        <location evidence="3">Tight junction</location>
    </subcellularLocation>
    <subcellularLocation>
        <location evidence="2">Cell projection</location>
        <location evidence="2">Dendrite</location>
    </subcellularLocation>
    <subcellularLocation>
        <location evidence="15">Postsynaptic density</location>
    </subcellularLocation>
    <subcellularLocation>
        <location evidence="14">Synapse</location>
        <location evidence="14">Synaptosome</location>
    </subcellularLocation>
</comment>
<dbReference type="CDD" id="cd10817">
    <property type="entry name" value="PDZ9_MUPP1-like"/>
    <property type="match status" value="1"/>
</dbReference>
<dbReference type="SUPFAM" id="SSF50156">
    <property type="entry name" value="PDZ domain-like"/>
    <property type="match status" value="13"/>
</dbReference>
<feature type="domain" description="PDZ" evidence="20">
    <location>
        <begin position="1118"/>
        <end position="1206"/>
    </location>
</feature>
<feature type="region of interest" description="Disordered" evidence="19">
    <location>
        <begin position="1587"/>
        <end position="1637"/>
    </location>
</feature>
<dbReference type="CDD" id="cd06671">
    <property type="entry name" value="PDZ7_MUPP1-PD6_PATJ-like"/>
    <property type="match status" value="1"/>
</dbReference>
<dbReference type="CDD" id="cd06672">
    <property type="entry name" value="PDZ8_MUPP1-PDZ7_PATJ-PDZ2_INAD-like"/>
    <property type="match status" value="1"/>
</dbReference>
<name>A0A7L0KFG1_CHATO</name>
<evidence type="ECO:0000256" key="7">
    <source>
        <dbReference type="ARBA" id="ARBA00022553"/>
    </source>
</evidence>
<evidence type="ECO:0000256" key="17">
    <source>
        <dbReference type="ARBA" id="ARBA00073626"/>
    </source>
</evidence>
<dbReference type="Gene3D" id="1.20.1440.360">
    <property type="match status" value="1"/>
</dbReference>
<feature type="region of interest" description="Disordered" evidence="19">
    <location>
        <begin position="1214"/>
        <end position="1239"/>
    </location>
</feature>
<feature type="compositionally biased region" description="Polar residues" evidence="19">
    <location>
        <begin position="1219"/>
        <end position="1239"/>
    </location>
</feature>
<dbReference type="PANTHER" id="PTHR19964">
    <property type="entry name" value="MULTIPLE PDZ DOMAIN PROTEIN"/>
    <property type="match status" value="1"/>
</dbReference>
<keyword evidence="11" id="KW-0770">Synapse</keyword>
<dbReference type="Pfam" id="PF00595">
    <property type="entry name" value="PDZ"/>
    <property type="match status" value="13"/>
</dbReference>
<dbReference type="Gene3D" id="2.30.42.10">
    <property type="match status" value="13"/>
</dbReference>
<dbReference type="GO" id="GO:0014069">
    <property type="term" value="C:postsynaptic density"/>
    <property type="evidence" value="ECO:0007669"/>
    <property type="project" value="UniProtKB-SubCell"/>
</dbReference>
<evidence type="ECO:0000256" key="13">
    <source>
        <dbReference type="ARBA" id="ARBA00023273"/>
    </source>
</evidence>
<keyword evidence="7" id="KW-0597">Phosphoprotein</keyword>
<dbReference type="PROSITE" id="PS50106">
    <property type="entry name" value="PDZ"/>
    <property type="match status" value="13"/>
</dbReference>
<dbReference type="GO" id="GO:0005923">
    <property type="term" value="C:bicellular tight junction"/>
    <property type="evidence" value="ECO:0007669"/>
    <property type="project" value="UniProtKB-SubCell"/>
</dbReference>
<feature type="domain" description="PDZ" evidence="20">
    <location>
        <begin position="1501"/>
        <end position="1582"/>
    </location>
</feature>
<keyword evidence="4" id="KW-0796">Tight junction</keyword>
<dbReference type="PROSITE" id="PS51022">
    <property type="entry name" value="L27"/>
    <property type="match status" value="1"/>
</dbReference>
<dbReference type="Pfam" id="PF09045">
    <property type="entry name" value="L27_2"/>
    <property type="match status" value="1"/>
</dbReference>